<accession>A0A812JJR1</accession>
<dbReference type="Proteomes" id="UP000649617">
    <property type="component" value="Unassembled WGS sequence"/>
</dbReference>
<dbReference type="OrthoDB" id="416907at2759"/>
<keyword evidence="2" id="KW-1185">Reference proteome</keyword>
<comment type="caution">
    <text evidence="1">The sequence shown here is derived from an EMBL/GenBank/DDBJ whole genome shotgun (WGS) entry which is preliminary data.</text>
</comment>
<protein>
    <submittedName>
        <fullName evidence="1">Uncharacterized protein</fullName>
    </submittedName>
</protein>
<evidence type="ECO:0000313" key="2">
    <source>
        <dbReference type="Proteomes" id="UP000649617"/>
    </source>
</evidence>
<proteinExistence type="predicted"/>
<organism evidence="1 2">
    <name type="scientific">Symbiodinium pilosum</name>
    <name type="common">Dinoflagellate</name>
    <dbReference type="NCBI Taxonomy" id="2952"/>
    <lineage>
        <taxon>Eukaryota</taxon>
        <taxon>Sar</taxon>
        <taxon>Alveolata</taxon>
        <taxon>Dinophyceae</taxon>
        <taxon>Suessiales</taxon>
        <taxon>Symbiodiniaceae</taxon>
        <taxon>Symbiodinium</taxon>
    </lineage>
</organism>
<evidence type="ECO:0000313" key="1">
    <source>
        <dbReference type="EMBL" id="CAE7210635.1"/>
    </source>
</evidence>
<sequence length="72" mass="7442">MAPVQSIMVTVPPGVTAGQTLQVQTPMGLASCTVPPGVQPGQTFSFTPTAVPPPVIVQAQAVEGCRLNFHEQ</sequence>
<gene>
    <name evidence="1" type="ORF">SPIL2461_LOCUS2278</name>
</gene>
<reference evidence="1" key="1">
    <citation type="submission" date="2021-02" db="EMBL/GenBank/DDBJ databases">
        <authorList>
            <person name="Dougan E. K."/>
            <person name="Rhodes N."/>
            <person name="Thang M."/>
            <person name="Chan C."/>
        </authorList>
    </citation>
    <scope>NUCLEOTIDE SEQUENCE</scope>
</reference>
<dbReference type="EMBL" id="CAJNIZ010002439">
    <property type="protein sequence ID" value="CAE7210635.1"/>
    <property type="molecule type" value="Genomic_DNA"/>
</dbReference>
<dbReference type="AlphaFoldDB" id="A0A812JJR1"/>
<name>A0A812JJR1_SYMPI</name>